<feature type="domain" description="MoaB/Mog" evidence="2">
    <location>
        <begin position="136"/>
        <end position="274"/>
    </location>
</feature>
<keyword evidence="1" id="KW-0500">Molybdenum</keyword>
<keyword evidence="4" id="KW-1185">Reference proteome</keyword>
<dbReference type="PANTHER" id="PTHR10192:SF5">
    <property type="entry name" value="GEPHYRIN"/>
    <property type="match status" value="1"/>
</dbReference>
<keyword evidence="1" id="KW-0479">Metal-binding</keyword>
<dbReference type="GO" id="GO:0005829">
    <property type="term" value="C:cytosol"/>
    <property type="evidence" value="ECO:0007669"/>
    <property type="project" value="TreeGrafter"/>
</dbReference>
<dbReference type="InterPro" id="IPR036425">
    <property type="entry name" value="MoaB/Mog-like_dom_sf"/>
</dbReference>
<organism evidence="3 4">
    <name type="scientific">Rhodocytophaga rosea</name>
    <dbReference type="NCBI Taxonomy" id="2704465"/>
    <lineage>
        <taxon>Bacteria</taxon>
        <taxon>Pseudomonadati</taxon>
        <taxon>Bacteroidota</taxon>
        <taxon>Cytophagia</taxon>
        <taxon>Cytophagales</taxon>
        <taxon>Rhodocytophagaceae</taxon>
        <taxon>Rhodocytophaga</taxon>
    </lineage>
</organism>
<keyword evidence="1" id="KW-0460">Magnesium</keyword>
<reference evidence="3 4" key="1">
    <citation type="submission" date="2020-01" db="EMBL/GenBank/DDBJ databases">
        <authorList>
            <person name="Kim M.K."/>
        </authorList>
    </citation>
    <scope>NUCLEOTIDE SEQUENCE [LARGE SCALE GENOMIC DNA]</scope>
    <source>
        <strain evidence="3 4">172606-1</strain>
    </source>
</reference>
<dbReference type="EMBL" id="CP048222">
    <property type="protein sequence ID" value="QHT67493.1"/>
    <property type="molecule type" value="Genomic_DNA"/>
</dbReference>
<comment type="catalytic activity">
    <reaction evidence="1">
        <text>adenylyl-molybdopterin + molybdate = Mo-molybdopterin + AMP + H(+)</text>
        <dbReference type="Rhea" id="RHEA:35047"/>
        <dbReference type="ChEBI" id="CHEBI:15378"/>
        <dbReference type="ChEBI" id="CHEBI:36264"/>
        <dbReference type="ChEBI" id="CHEBI:62727"/>
        <dbReference type="ChEBI" id="CHEBI:71302"/>
        <dbReference type="ChEBI" id="CHEBI:456215"/>
    </reaction>
</comment>
<comment type="cofactor">
    <cofactor evidence="1">
        <name>Mg(2+)</name>
        <dbReference type="ChEBI" id="CHEBI:18420"/>
    </cofactor>
</comment>
<dbReference type="InterPro" id="IPR001453">
    <property type="entry name" value="MoaB/Mog_dom"/>
</dbReference>
<dbReference type="GO" id="GO:0061599">
    <property type="term" value="F:molybdopterin molybdotransferase activity"/>
    <property type="evidence" value="ECO:0007669"/>
    <property type="project" value="UniProtKB-UniRule"/>
</dbReference>
<proteinExistence type="inferred from homology"/>
<dbReference type="SMART" id="SM00852">
    <property type="entry name" value="MoCF_biosynth"/>
    <property type="match status" value="1"/>
</dbReference>
<dbReference type="Gene3D" id="2.40.340.10">
    <property type="entry name" value="MoeA, C-terminal, domain IV"/>
    <property type="match status" value="1"/>
</dbReference>
<dbReference type="SUPFAM" id="SSF53218">
    <property type="entry name" value="Molybdenum cofactor biosynthesis proteins"/>
    <property type="match status" value="1"/>
</dbReference>
<dbReference type="Proteomes" id="UP000480178">
    <property type="component" value="Chromosome"/>
</dbReference>
<dbReference type="GO" id="GO:0006777">
    <property type="term" value="P:Mo-molybdopterin cofactor biosynthetic process"/>
    <property type="evidence" value="ECO:0007669"/>
    <property type="project" value="UniProtKB-UniRule"/>
</dbReference>
<comment type="pathway">
    <text evidence="1">Cofactor biosynthesis; molybdopterin biosynthesis.</text>
</comment>
<dbReference type="AlphaFoldDB" id="A0A6C0GII5"/>
<evidence type="ECO:0000259" key="2">
    <source>
        <dbReference type="SMART" id="SM00852"/>
    </source>
</evidence>
<dbReference type="NCBIfam" id="TIGR00177">
    <property type="entry name" value="molyb_syn"/>
    <property type="match status" value="1"/>
</dbReference>
<evidence type="ECO:0000313" key="3">
    <source>
        <dbReference type="EMBL" id="QHT67493.1"/>
    </source>
</evidence>
<keyword evidence="1" id="KW-0501">Molybdenum cofactor biosynthesis</keyword>
<sequence length="356" mass="39048">MISVQEALSHITSQARSFGTQTISIEQALGRIWVQHINPNLTFALNGHPAEYIHNTEFQLLTHSLTHSYANRKHGSNIFVSDGAVQIEEDLVRSSMLCKKNQVPFAKNKWINDSCQSILAINGHNYVQVEQLPEVAIVSTGNEIVAAGSVTLPHQIRDSNSYTISSSLRRFGIHSPAKALVPDDKEALRDTITSLLNKDILIISGGVSKGDADYVPKVLASLGVKELFHGVKLKPGAPFWFGRTPAGGVVFGLPGNPLALQVACRIFLEPYICACFNISPRSPILLPLATEQMKKSKYDEFFPCKIVNTDAYSRLLPIRYNGSGDIGAALQSNGIALQREMHSNLPEGTLLPFYAW</sequence>
<protein>
    <recommendedName>
        <fullName evidence="1">Molybdopterin molybdenumtransferase</fullName>
        <ecNumber evidence="1">2.10.1.1</ecNumber>
    </recommendedName>
</protein>
<dbReference type="PANTHER" id="PTHR10192">
    <property type="entry name" value="MOLYBDOPTERIN BIOSYNTHESIS PROTEIN"/>
    <property type="match status" value="1"/>
</dbReference>
<dbReference type="Gene3D" id="3.90.105.10">
    <property type="entry name" value="Molybdopterin biosynthesis moea protein, domain 2"/>
    <property type="match status" value="1"/>
</dbReference>
<dbReference type="CDD" id="cd00887">
    <property type="entry name" value="MoeA"/>
    <property type="match status" value="1"/>
</dbReference>
<evidence type="ECO:0000313" key="4">
    <source>
        <dbReference type="Proteomes" id="UP000480178"/>
    </source>
</evidence>
<dbReference type="EC" id="2.10.1.1" evidence="1"/>
<dbReference type="GO" id="GO:0046872">
    <property type="term" value="F:metal ion binding"/>
    <property type="evidence" value="ECO:0007669"/>
    <property type="project" value="UniProtKB-UniRule"/>
</dbReference>
<dbReference type="Pfam" id="PF00994">
    <property type="entry name" value="MoCF_biosynth"/>
    <property type="match status" value="1"/>
</dbReference>
<dbReference type="InterPro" id="IPR038987">
    <property type="entry name" value="MoeA-like"/>
</dbReference>
<dbReference type="InterPro" id="IPR036688">
    <property type="entry name" value="MoeA_C_domain_IV_sf"/>
</dbReference>
<comment type="function">
    <text evidence="1">Catalyzes the insertion of molybdate into adenylated molybdopterin with the concomitant release of AMP.</text>
</comment>
<dbReference type="Gene3D" id="2.170.190.11">
    <property type="entry name" value="Molybdopterin biosynthesis moea protein, domain 3"/>
    <property type="match status" value="1"/>
</dbReference>
<name>A0A6C0GII5_9BACT</name>
<dbReference type="UniPathway" id="UPA00344"/>
<keyword evidence="1 3" id="KW-0808">Transferase</keyword>
<evidence type="ECO:0000256" key="1">
    <source>
        <dbReference type="RuleBase" id="RU365090"/>
    </source>
</evidence>
<dbReference type="Gene3D" id="3.40.980.10">
    <property type="entry name" value="MoaB/Mog-like domain"/>
    <property type="match status" value="1"/>
</dbReference>
<accession>A0A6C0GII5</accession>
<gene>
    <name evidence="3" type="ORF">GXP67_13080</name>
</gene>
<comment type="similarity">
    <text evidence="1">Belongs to the MoeA family.</text>
</comment>
<dbReference type="KEGG" id="rhoz:GXP67_13080"/>
<dbReference type="RefSeq" id="WP_162443522.1">
    <property type="nucleotide sequence ID" value="NZ_CP048222.1"/>
</dbReference>